<evidence type="ECO:0000259" key="18">
    <source>
        <dbReference type="PROSITE" id="PS50982"/>
    </source>
</evidence>
<evidence type="ECO:0000256" key="6">
    <source>
        <dbReference type="ARBA" id="ARBA00023015"/>
    </source>
</evidence>
<evidence type="ECO:0000256" key="10">
    <source>
        <dbReference type="ARBA" id="ARBA00023242"/>
    </source>
</evidence>
<dbReference type="GO" id="GO:0005634">
    <property type="term" value="C:nucleus"/>
    <property type="evidence" value="ECO:0007669"/>
    <property type="project" value="UniProtKB-SubCell"/>
</dbReference>
<feature type="domain" description="MBD" evidence="18">
    <location>
        <begin position="200"/>
        <end position="272"/>
    </location>
</feature>
<feature type="region of interest" description="Disordered" evidence="14">
    <location>
        <begin position="1029"/>
        <end position="1055"/>
    </location>
</feature>
<dbReference type="EMBL" id="NCKV01000800">
    <property type="protein sequence ID" value="RWS29696.1"/>
    <property type="molecule type" value="Genomic_DNA"/>
</dbReference>
<evidence type="ECO:0000256" key="9">
    <source>
        <dbReference type="ARBA" id="ARBA00023163"/>
    </source>
</evidence>
<dbReference type="GO" id="GO:0000785">
    <property type="term" value="C:chromatin"/>
    <property type="evidence" value="ECO:0007669"/>
    <property type="project" value="TreeGrafter"/>
</dbReference>
<protein>
    <submittedName>
        <fullName evidence="19">Bromodomain adjacent to zinc finger domain protein 2B-like isoform X6</fullName>
    </submittedName>
</protein>
<dbReference type="Pfam" id="PF01429">
    <property type="entry name" value="MBD"/>
    <property type="match status" value="1"/>
</dbReference>
<feature type="domain" description="Bromo" evidence="15">
    <location>
        <begin position="1529"/>
        <end position="1599"/>
    </location>
</feature>
<dbReference type="SUPFAM" id="SSF57903">
    <property type="entry name" value="FYVE/PHD zinc finger"/>
    <property type="match status" value="2"/>
</dbReference>
<feature type="region of interest" description="Disordered" evidence="14">
    <location>
        <begin position="951"/>
        <end position="981"/>
    </location>
</feature>
<evidence type="ECO:0000256" key="7">
    <source>
        <dbReference type="ARBA" id="ARBA00023054"/>
    </source>
</evidence>
<dbReference type="VEuPathDB" id="VectorBase:LDEU002344"/>
<feature type="domain" description="PHD-type" evidence="16">
    <location>
        <begin position="1344"/>
        <end position="1394"/>
    </location>
</feature>
<evidence type="ECO:0000256" key="2">
    <source>
        <dbReference type="ARBA" id="ARBA00007444"/>
    </source>
</evidence>
<evidence type="ECO:0000256" key="3">
    <source>
        <dbReference type="ARBA" id="ARBA00022723"/>
    </source>
</evidence>
<dbReference type="InterPro" id="IPR011011">
    <property type="entry name" value="Znf_FYVE_PHD"/>
</dbReference>
<keyword evidence="10" id="KW-0539">Nucleus</keyword>
<dbReference type="PROSITE" id="PS50014">
    <property type="entry name" value="BROMODOMAIN_2"/>
    <property type="match status" value="1"/>
</dbReference>
<comment type="subcellular location">
    <subcellularLocation>
        <location evidence="1">Nucleus</location>
    </subcellularLocation>
</comment>
<dbReference type="PANTHER" id="PTHR45915:SF2">
    <property type="entry name" value="TOUTATIS, ISOFORM E"/>
    <property type="match status" value="1"/>
</dbReference>
<dbReference type="SUPFAM" id="SSF54171">
    <property type="entry name" value="DNA-binding domain"/>
    <property type="match status" value="1"/>
</dbReference>
<dbReference type="SMART" id="SM00249">
    <property type="entry name" value="PHD"/>
    <property type="match status" value="2"/>
</dbReference>
<dbReference type="Gene3D" id="1.20.920.10">
    <property type="entry name" value="Bromodomain-like"/>
    <property type="match status" value="1"/>
</dbReference>
<dbReference type="OrthoDB" id="784962at2759"/>
<feature type="region of interest" description="Disordered" evidence="14">
    <location>
        <begin position="855"/>
        <end position="885"/>
    </location>
</feature>
<organism evidence="19 20">
    <name type="scientific">Leptotrombidium deliense</name>
    <dbReference type="NCBI Taxonomy" id="299467"/>
    <lineage>
        <taxon>Eukaryota</taxon>
        <taxon>Metazoa</taxon>
        <taxon>Ecdysozoa</taxon>
        <taxon>Arthropoda</taxon>
        <taxon>Chelicerata</taxon>
        <taxon>Arachnida</taxon>
        <taxon>Acari</taxon>
        <taxon>Acariformes</taxon>
        <taxon>Trombidiformes</taxon>
        <taxon>Prostigmata</taxon>
        <taxon>Anystina</taxon>
        <taxon>Parasitengona</taxon>
        <taxon>Trombiculoidea</taxon>
        <taxon>Trombiculidae</taxon>
        <taxon>Leptotrombidium</taxon>
    </lineage>
</organism>
<dbReference type="InterPro" id="IPR001965">
    <property type="entry name" value="Znf_PHD"/>
</dbReference>
<accession>A0A443SQ81</accession>
<evidence type="ECO:0000313" key="20">
    <source>
        <dbReference type="Proteomes" id="UP000288716"/>
    </source>
</evidence>
<feature type="domain" description="DDT" evidence="17">
    <location>
        <begin position="500"/>
        <end position="565"/>
    </location>
</feature>
<evidence type="ECO:0000256" key="5">
    <source>
        <dbReference type="ARBA" id="ARBA00022833"/>
    </source>
</evidence>
<dbReference type="Pfam" id="PF02791">
    <property type="entry name" value="DDT"/>
    <property type="match status" value="1"/>
</dbReference>
<dbReference type="PROSITE" id="PS50982">
    <property type="entry name" value="MBD"/>
    <property type="match status" value="1"/>
</dbReference>
<feature type="compositionally biased region" description="Basic and acidic residues" evidence="14">
    <location>
        <begin position="855"/>
        <end position="877"/>
    </location>
</feature>
<dbReference type="Gene3D" id="3.30.890.10">
    <property type="entry name" value="Methyl-cpg-binding Protein 2, Chain A"/>
    <property type="match status" value="1"/>
</dbReference>
<keyword evidence="4 12" id="KW-0863">Zinc-finger</keyword>
<feature type="compositionally biased region" description="Basic and acidic residues" evidence="14">
    <location>
        <begin position="1496"/>
        <end position="1513"/>
    </location>
</feature>
<evidence type="ECO:0000313" key="19">
    <source>
        <dbReference type="EMBL" id="RWS29696.1"/>
    </source>
</evidence>
<dbReference type="PRINTS" id="PR00503">
    <property type="entry name" value="BROMODOMAIN"/>
</dbReference>
<dbReference type="InterPro" id="IPR018359">
    <property type="entry name" value="Bromodomain_CS"/>
</dbReference>
<feature type="region of interest" description="Disordered" evidence="14">
    <location>
        <begin position="17"/>
        <end position="40"/>
    </location>
</feature>
<feature type="compositionally biased region" description="Basic and acidic residues" evidence="14">
    <location>
        <begin position="964"/>
        <end position="976"/>
    </location>
</feature>
<keyword evidence="3" id="KW-0479">Metal-binding</keyword>
<dbReference type="InterPro" id="IPR001739">
    <property type="entry name" value="Methyl_CpG_DNA-bd"/>
</dbReference>
<feature type="region of interest" description="Disordered" evidence="14">
    <location>
        <begin position="304"/>
        <end position="360"/>
    </location>
</feature>
<keyword evidence="5" id="KW-0862">Zinc</keyword>
<dbReference type="SUPFAM" id="SSF47370">
    <property type="entry name" value="Bromodomain"/>
    <property type="match status" value="1"/>
</dbReference>
<dbReference type="SMART" id="SM00391">
    <property type="entry name" value="MBD"/>
    <property type="match status" value="1"/>
</dbReference>
<evidence type="ECO:0000256" key="13">
    <source>
        <dbReference type="SAM" id="Coils"/>
    </source>
</evidence>
<feature type="region of interest" description="Disordered" evidence="14">
    <location>
        <begin position="682"/>
        <end position="716"/>
    </location>
</feature>
<evidence type="ECO:0000256" key="8">
    <source>
        <dbReference type="ARBA" id="ARBA00023117"/>
    </source>
</evidence>
<dbReference type="PANTHER" id="PTHR45915">
    <property type="entry name" value="TRANSCRIPTION INTERMEDIARY FACTOR"/>
    <property type="match status" value="1"/>
</dbReference>
<feature type="compositionally biased region" description="Polar residues" evidence="14">
    <location>
        <begin position="17"/>
        <end position="26"/>
    </location>
</feature>
<gene>
    <name evidence="19" type="ORF">B4U80_02944</name>
</gene>
<evidence type="ECO:0000256" key="1">
    <source>
        <dbReference type="ARBA" id="ARBA00004123"/>
    </source>
</evidence>
<evidence type="ECO:0000256" key="11">
    <source>
        <dbReference type="PROSITE-ProRule" id="PRU00035"/>
    </source>
</evidence>
<dbReference type="InterPro" id="IPR018501">
    <property type="entry name" value="DDT_dom"/>
</dbReference>
<dbReference type="PROSITE" id="PS50827">
    <property type="entry name" value="DDT"/>
    <property type="match status" value="1"/>
</dbReference>
<name>A0A443SQ81_9ACAR</name>
<dbReference type="STRING" id="299467.A0A443SQ81"/>
<dbReference type="SMART" id="SM00297">
    <property type="entry name" value="BROMO"/>
    <property type="match status" value="1"/>
</dbReference>
<feature type="compositionally biased region" description="Basic and acidic residues" evidence="14">
    <location>
        <begin position="697"/>
        <end position="706"/>
    </location>
</feature>
<evidence type="ECO:0000256" key="14">
    <source>
        <dbReference type="SAM" id="MobiDB-lite"/>
    </source>
</evidence>
<dbReference type="InterPro" id="IPR016177">
    <property type="entry name" value="DNA-bd_dom_sf"/>
</dbReference>
<comment type="caution">
    <text evidence="19">The sequence shown here is derived from an EMBL/GenBank/DDBJ whole genome shotgun (WGS) entry which is preliminary data.</text>
</comment>
<dbReference type="Pfam" id="PF00628">
    <property type="entry name" value="PHD"/>
    <property type="match status" value="2"/>
</dbReference>
<feature type="compositionally biased region" description="Acidic residues" evidence="14">
    <location>
        <begin position="168"/>
        <end position="179"/>
    </location>
</feature>
<dbReference type="InterPro" id="IPR001487">
    <property type="entry name" value="Bromodomain"/>
</dbReference>
<keyword evidence="20" id="KW-1185">Reference proteome</keyword>
<dbReference type="PROSITE" id="PS00633">
    <property type="entry name" value="BROMODOMAIN_1"/>
    <property type="match status" value="1"/>
</dbReference>
<dbReference type="Pfam" id="PF00439">
    <property type="entry name" value="Bromodomain"/>
    <property type="match status" value="1"/>
</dbReference>
<reference evidence="19 20" key="1">
    <citation type="journal article" date="2018" name="Gigascience">
        <title>Genomes of trombidid mites reveal novel predicted allergens and laterally-transferred genes associated with secondary metabolism.</title>
        <authorList>
            <person name="Dong X."/>
            <person name="Chaisiri K."/>
            <person name="Xia D."/>
            <person name="Armstrong S.D."/>
            <person name="Fang Y."/>
            <person name="Donnelly M.J."/>
            <person name="Kadowaki T."/>
            <person name="McGarry J.W."/>
            <person name="Darby A.C."/>
            <person name="Makepeace B.L."/>
        </authorList>
    </citation>
    <scope>NUCLEOTIDE SEQUENCE [LARGE SCALE GENOMIC DNA]</scope>
    <source>
        <strain evidence="19">UoL-UT</strain>
    </source>
</reference>
<feature type="region of interest" description="Disordered" evidence="14">
    <location>
        <begin position="154"/>
        <end position="194"/>
    </location>
</feature>
<keyword evidence="7 13" id="KW-0175">Coiled coil</keyword>
<comment type="similarity">
    <text evidence="2">Belongs to the WAL family.</text>
</comment>
<dbReference type="Gene3D" id="3.30.40.10">
    <property type="entry name" value="Zinc/RING finger domain, C3HC4 (zinc finger)"/>
    <property type="match status" value="2"/>
</dbReference>
<dbReference type="Pfam" id="PF15613">
    <property type="entry name" value="WSD"/>
    <property type="match status" value="1"/>
</dbReference>
<feature type="compositionally biased region" description="Low complexity" evidence="14">
    <location>
        <begin position="1486"/>
        <end position="1495"/>
    </location>
</feature>
<evidence type="ECO:0000259" key="15">
    <source>
        <dbReference type="PROSITE" id="PS50014"/>
    </source>
</evidence>
<feature type="domain" description="PHD-type" evidence="16">
    <location>
        <begin position="1398"/>
        <end position="1445"/>
    </location>
</feature>
<keyword evidence="8 11" id="KW-0103">Bromodomain</keyword>
<evidence type="ECO:0000256" key="12">
    <source>
        <dbReference type="PROSITE-ProRule" id="PRU00146"/>
    </source>
</evidence>
<dbReference type="Proteomes" id="UP000288716">
    <property type="component" value="Unassembled WGS sequence"/>
</dbReference>
<dbReference type="GO" id="GO:0003677">
    <property type="term" value="F:DNA binding"/>
    <property type="evidence" value="ECO:0007669"/>
    <property type="project" value="InterPro"/>
</dbReference>
<evidence type="ECO:0000259" key="16">
    <source>
        <dbReference type="PROSITE" id="PS50016"/>
    </source>
</evidence>
<feature type="compositionally biased region" description="Low complexity" evidence="14">
    <location>
        <begin position="324"/>
        <end position="335"/>
    </location>
</feature>
<evidence type="ECO:0000256" key="4">
    <source>
        <dbReference type="ARBA" id="ARBA00022771"/>
    </source>
</evidence>
<dbReference type="GO" id="GO:0008270">
    <property type="term" value="F:zinc ion binding"/>
    <property type="evidence" value="ECO:0007669"/>
    <property type="project" value="UniProtKB-KW"/>
</dbReference>
<dbReference type="PROSITE" id="PS50016">
    <property type="entry name" value="ZF_PHD_2"/>
    <property type="match status" value="2"/>
</dbReference>
<dbReference type="InterPro" id="IPR013083">
    <property type="entry name" value="Znf_RING/FYVE/PHD"/>
</dbReference>
<evidence type="ECO:0000259" key="17">
    <source>
        <dbReference type="PROSITE" id="PS50827"/>
    </source>
</evidence>
<dbReference type="InterPro" id="IPR019787">
    <property type="entry name" value="Znf_PHD-finger"/>
</dbReference>
<keyword evidence="9" id="KW-0804">Transcription</keyword>
<proteinExistence type="inferred from homology"/>
<dbReference type="SMART" id="SM00571">
    <property type="entry name" value="DDT"/>
    <property type="match status" value="1"/>
</dbReference>
<feature type="compositionally biased region" description="Acidic residues" evidence="14">
    <location>
        <begin position="1232"/>
        <end position="1248"/>
    </location>
</feature>
<feature type="region of interest" description="Disordered" evidence="14">
    <location>
        <begin position="1227"/>
        <end position="1254"/>
    </location>
</feature>
<feature type="compositionally biased region" description="Polar residues" evidence="14">
    <location>
        <begin position="1044"/>
        <end position="1055"/>
    </location>
</feature>
<feature type="compositionally biased region" description="Basic residues" evidence="14">
    <location>
        <begin position="306"/>
        <end position="321"/>
    </location>
</feature>
<dbReference type="InterPro" id="IPR028941">
    <property type="entry name" value="WHIM2_dom"/>
</dbReference>
<feature type="compositionally biased region" description="Basic and acidic residues" evidence="14">
    <location>
        <begin position="180"/>
        <end position="194"/>
    </location>
</feature>
<sequence>MTAIMKHVRIDLMNRTNSNSFTLSDGNHSRRRGRRPKSILTSANSLPIIVVPAIDDGKPKKRGRPPILSPPLNNSKTNDLSTIAIPETAHNSNRLGGSALNLGSTNSHLLQPGWPTFTPSGVIVFPSATNENKLDNNANNSDQCQPDYRQISFHSAGSGEESKRGDTESEEENDEESDSDSQRSNRCEEEDNRRFNSSKLLDENEIRRPLQHGWRRQTLIRCFTSAGLRGDVSYITPCGKKLKSYPEIVRYLAKSNNNSISRDNFSFSPKITVGEFLELVPGKNNDFNVLTEEHVKSKVEEITNSNRRRRIGMKNSRKRMQRTSSDSYSAGSQQSECKPSDYRAADSTSTRQLRPKPSNEEQIVMNMTKAHYNDNFRNEYEMFKRNQEREFKRYQSELQKEQELQKRRELHMMAEIERERRKQHILLVRALDAHKRQEERERKREEMLAEKRAIQERKMQKKKLEMELLRELKKPVDDTMLKDLKPLPTLNRIPGLKLSAKAFADLLMVYEFLHNFGETLGFDMDSLPSLNTLQQAVLNLDECAEEELLSIIHHLLVCVIDDPGIPFNITTLMGQKLKDAPITNFNISEILRLYFQSFATQIRDDSPLDRIEVRLFNILNTGRPFLSLNATQKTEILSFLCNELLCNQAIVRQVDDNIETVSNLRRDKWVVENDVRKYRLMKQKREKKSEEQEEEEESKKNEKLESEVPVGDESGYSDGEENVCVPILHDNDEPEMTNEELDKKLEVLSRKCTMLTNKLNKAIHGLRVNSLGQDRYRRRFWVLPAAGGVFVEGLESGEPEEHDSQRECDVKTEVKEDISINEGSPKVKSEDVEEEKMDISDKNICHEKTEIDAEKNEEEHCQNGEETEKKVGKREEQCENSSLGNADSPWLSPIMASVLAGSMMFGNNSNHSTNGFSPFPFSFPMDLGHSSQKSSQRPWFSILPRMPCSKDTIIDDCGSKPKKRSESSIKDEHDVQNESNQTRLGSLVNNLPTNLFMQAFLYPHILGSLFQQNRNSSFPVSSTPFSAKGACPQIDASQEKSHTRASSPSAGKSDTEVNYLNTQITEADICPALQKRLADQKQEQYSEPQPIPLQYQCGWWRITDPSQLKNLSEVLHERGIRERQLHKYLQKYFTYVSNKCKSNVAELDITELDRKISQECPFGAPRPQSDDEWNREVAVRLDVAVLEQIEALEEKVASSSMQIRGWRPPPRKSSDHSFPFEVSASYETGACPDEDKEDKESDCDESDSETTNPVMIARERLLAAEAVIERRYLKPPLGFKSNTLIVAASNSHSDEFADNAADDNAPNGLLRWRDAVRECQTGSQLALLLHFLESCIAWDKSIMRASCQFCGSGENEAQLLLCDSCDKGYHTYCFKPKMETIPEGNWYCFECQNKNTIDKVCIVCGKKGKLLNCDTCPKVFHPNCIDPPVTKPPKGRWSCNMCNRKPKKPKYTRKTPASANNSVEEKPVKEVLNSTPVSAAKETKKSSSASKSAKSSKAESSDKDSKKDKKSKEKDKELSVCDTLLSEMEKHDDAWPFLFPVNTKQFPTYKKIIKKPMDLTTIRNKLENGSYKSKSEFMNDCKLIFDNCETFNEDESPVGIAGHNMRAFCTKRAKELMDKI</sequence>
<feature type="region of interest" description="Disordered" evidence="14">
    <location>
        <begin position="1447"/>
        <end position="1513"/>
    </location>
</feature>
<keyword evidence="6" id="KW-0805">Transcription regulation</keyword>
<dbReference type="FunFam" id="3.30.40.10:FF:000199">
    <property type="entry name" value="Bromodomain adjacent to zinc finger domain 2B"/>
    <property type="match status" value="1"/>
</dbReference>
<feature type="coiled-coil region" evidence="13">
    <location>
        <begin position="437"/>
        <end position="472"/>
    </location>
</feature>
<dbReference type="InterPro" id="IPR036427">
    <property type="entry name" value="Bromodomain-like_sf"/>
</dbReference>
<feature type="region of interest" description="Disordered" evidence="14">
    <location>
        <begin position="54"/>
        <end position="79"/>
    </location>
</feature>
<dbReference type="CDD" id="cd15545">
    <property type="entry name" value="PHD_BAZ2A_like"/>
    <property type="match status" value="1"/>
</dbReference>